<evidence type="ECO:0000313" key="3">
    <source>
        <dbReference type="Proteomes" id="UP000053599"/>
    </source>
</evidence>
<reference evidence="2 3" key="1">
    <citation type="submission" date="2015-01" db="EMBL/GenBank/DDBJ databases">
        <title>The Genome Sequence of Exophiala sideris CBS121828.</title>
        <authorList>
            <consortium name="The Broad Institute Genomics Platform"/>
            <person name="Cuomo C."/>
            <person name="de Hoog S."/>
            <person name="Gorbushina A."/>
            <person name="Stielow B."/>
            <person name="Teixiera M."/>
            <person name="Abouelleil A."/>
            <person name="Chapman S.B."/>
            <person name="Priest M."/>
            <person name="Young S.K."/>
            <person name="Wortman J."/>
            <person name="Nusbaum C."/>
            <person name="Birren B."/>
        </authorList>
    </citation>
    <scope>NUCLEOTIDE SEQUENCE [LARGE SCALE GENOMIC DNA]</scope>
    <source>
        <strain evidence="2 3">CBS 121828</strain>
    </source>
</reference>
<feature type="compositionally biased region" description="Low complexity" evidence="1">
    <location>
        <begin position="278"/>
        <end position="287"/>
    </location>
</feature>
<feature type="compositionally biased region" description="Basic residues" evidence="1">
    <location>
        <begin position="216"/>
        <end position="227"/>
    </location>
</feature>
<gene>
    <name evidence="2" type="ORF">PV11_00383</name>
</gene>
<feature type="region of interest" description="Disordered" evidence="1">
    <location>
        <begin position="47"/>
        <end position="298"/>
    </location>
</feature>
<evidence type="ECO:0000313" key="2">
    <source>
        <dbReference type="EMBL" id="KIV84610.1"/>
    </source>
</evidence>
<organism evidence="2 3">
    <name type="scientific">Exophiala sideris</name>
    <dbReference type="NCBI Taxonomy" id="1016849"/>
    <lineage>
        <taxon>Eukaryota</taxon>
        <taxon>Fungi</taxon>
        <taxon>Dikarya</taxon>
        <taxon>Ascomycota</taxon>
        <taxon>Pezizomycotina</taxon>
        <taxon>Eurotiomycetes</taxon>
        <taxon>Chaetothyriomycetidae</taxon>
        <taxon>Chaetothyriales</taxon>
        <taxon>Herpotrichiellaceae</taxon>
        <taxon>Exophiala</taxon>
    </lineage>
</organism>
<name>A0A0D1W7F3_9EURO</name>
<dbReference type="OrthoDB" id="10558193at2759"/>
<dbReference type="HOGENOM" id="CLU_645625_0_0_1"/>
<feature type="compositionally biased region" description="Polar residues" evidence="1">
    <location>
        <begin position="69"/>
        <end position="86"/>
    </location>
</feature>
<feature type="compositionally biased region" description="Low complexity" evidence="1">
    <location>
        <begin position="59"/>
        <end position="68"/>
    </location>
</feature>
<accession>A0A0D1W7F3</accession>
<feature type="compositionally biased region" description="Acidic residues" evidence="1">
    <location>
        <begin position="12"/>
        <end position="29"/>
    </location>
</feature>
<dbReference type="AlphaFoldDB" id="A0A0D1W7F3"/>
<proteinExistence type="predicted"/>
<feature type="region of interest" description="Disordered" evidence="1">
    <location>
        <begin position="1"/>
        <end position="29"/>
    </location>
</feature>
<feature type="compositionally biased region" description="Basic residues" evidence="1">
    <location>
        <begin position="47"/>
        <end position="58"/>
    </location>
</feature>
<dbReference type="EMBL" id="KN846951">
    <property type="protein sequence ID" value="KIV84610.1"/>
    <property type="molecule type" value="Genomic_DNA"/>
</dbReference>
<evidence type="ECO:0000256" key="1">
    <source>
        <dbReference type="SAM" id="MobiDB-lite"/>
    </source>
</evidence>
<feature type="compositionally biased region" description="Basic and acidic residues" evidence="1">
    <location>
        <begin position="104"/>
        <end position="120"/>
    </location>
</feature>
<protein>
    <submittedName>
        <fullName evidence="2">Uncharacterized protein</fullName>
    </submittedName>
</protein>
<dbReference type="Proteomes" id="UP000053599">
    <property type="component" value="Unassembled WGS sequence"/>
</dbReference>
<sequence>MPTIKQEVLQQDFEEEELPVNTDDEEENLDLDEEELHLQLRLLQHRRRRLQARSRQRKTSTQSSRPSTAQSVSITQEQQQRSNTPSRIPATAVFVELLSDDEEPQVKVEADDGSESRPEPGLEFMPPAEDRVMTDVTGDPSTKEGSAPFRSRQNPQGSIPFHTRRITPIEGAGQDSAAEKRASVSLEESNSMVKAPVPRSQSQGSGRGKIVPNPKIRLRIPRPKKTSAARISTSLPRRGPTESENLGQNEETRPPIRPNKKRLTKKEQLTQEAEELLESSSPPDASPQGARARPPAGTYRIGLTQEDGQRLLARFCTRTVNHVDSRLRDDETISYPLIDRVFDVFGGTRRRLQAHEYTSIRDFTDEITTLTKTQLVGYDQMRWIRDYLGEQEENWGRCFLVCDQERDDEKRMKIVDDWALLAEQS</sequence>